<dbReference type="InterPro" id="IPR020904">
    <property type="entry name" value="Sc_DH/Rdtase_CS"/>
</dbReference>
<gene>
    <name evidence="5" type="ORF">NKR23_g4995</name>
</gene>
<accession>A0AA38VUJ5</accession>
<dbReference type="SUPFAM" id="SSF51735">
    <property type="entry name" value="NAD(P)-binding Rossmann-fold domains"/>
    <property type="match status" value="1"/>
</dbReference>
<keyword evidence="3" id="KW-0560">Oxidoreductase</keyword>
<comment type="similarity">
    <text evidence="1">Belongs to the short-chain dehydrogenases/reductases (SDR) family.</text>
</comment>
<evidence type="ECO:0000313" key="6">
    <source>
        <dbReference type="Proteomes" id="UP001174694"/>
    </source>
</evidence>
<reference evidence="5" key="1">
    <citation type="submission" date="2022-07" db="EMBL/GenBank/DDBJ databases">
        <title>Fungi with potential for degradation of polypropylene.</title>
        <authorList>
            <person name="Gostincar C."/>
        </authorList>
    </citation>
    <scope>NUCLEOTIDE SEQUENCE</scope>
    <source>
        <strain evidence="5">EXF-13308</strain>
    </source>
</reference>
<dbReference type="InterPro" id="IPR036291">
    <property type="entry name" value="NAD(P)-bd_dom_sf"/>
</dbReference>
<dbReference type="InterPro" id="IPR002347">
    <property type="entry name" value="SDR_fam"/>
</dbReference>
<sequence length="262" mass="27719">MASNAEFALPLLNKLAIVTGASRGIGAGIAWELARQGASVVLAYTSESSKPKVAELAQKIAALPHSPKTYTVKADLSTLTGPKQLVDDILSQAGNDLKVDILVNNAAVERVVSFHEATPEDYSAVFDLNVRGPILLMKALHPYFRAPSHIINLSSVAARHAFKEVALYAASKAALEGLTRCWAAEMGGDGTTVNAVAPGPVQSDMLDNIPGEIVEMQRRETPIQTRLGTVEEIAGVVAWLAGPTSGWVTGQVICASGGWEMY</sequence>
<evidence type="ECO:0000256" key="2">
    <source>
        <dbReference type="ARBA" id="ARBA00022857"/>
    </source>
</evidence>
<protein>
    <submittedName>
        <fullName evidence="5">Short-chain dehydrogenase/reductase SDR</fullName>
    </submittedName>
</protein>
<dbReference type="FunFam" id="3.40.50.720:FF:000374">
    <property type="entry name" value="3-oxoacyl-(Acyl-carrier-protein) reductase"/>
    <property type="match status" value="1"/>
</dbReference>
<comment type="caution">
    <text evidence="5">The sequence shown here is derived from an EMBL/GenBank/DDBJ whole genome shotgun (WGS) entry which is preliminary data.</text>
</comment>
<dbReference type="PRINTS" id="PR00081">
    <property type="entry name" value="GDHRDH"/>
</dbReference>
<dbReference type="CDD" id="cd05233">
    <property type="entry name" value="SDR_c"/>
    <property type="match status" value="1"/>
</dbReference>
<dbReference type="SMART" id="SM00822">
    <property type="entry name" value="PKS_KR"/>
    <property type="match status" value="1"/>
</dbReference>
<evidence type="ECO:0000313" key="5">
    <source>
        <dbReference type="EMBL" id="KAJ9148458.1"/>
    </source>
</evidence>
<dbReference type="PANTHER" id="PTHR43639:SF1">
    <property type="entry name" value="SHORT-CHAIN DEHYDROGENASE_REDUCTASE FAMILY PROTEIN"/>
    <property type="match status" value="1"/>
</dbReference>
<dbReference type="InterPro" id="IPR057326">
    <property type="entry name" value="KR_dom"/>
</dbReference>
<dbReference type="AlphaFoldDB" id="A0AA38VUJ5"/>
<evidence type="ECO:0000256" key="3">
    <source>
        <dbReference type="ARBA" id="ARBA00023002"/>
    </source>
</evidence>
<keyword evidence="6" id="KW-1185">Reference proteome</keyword>
<dbReference type="PANTHER" id="PTHR43639">
    <property type="entry name" value="OXIDOREDUCTASE, SHORT-CHAIN DEHYDROGENASE/REDUCTASE FAMILY (AFU_ORTHOLOGUE AFUA_5G02870)"/>
    <property type="match status" value="1"/>
</dbReference>
<keyword evidence="2" id="KW-0521">NADP</keyword>
<proteinExistence type="inferred from homology"/>
<name>A0AA38VUJ5_9PEZI</name>
<dbReference type="Pfam" id="PF13561">
    <property type="entry name" value="adh_short_C2"/>
    <property type="match status" value="1"/>
</dbReference>
<dbReference type="PROSITE" id="PS00061">
    <property type="entry name" value="ADH_SHORT"/>
    <property type="match status" value="1"/>
</dbReference>
<dbReference type="Proteomes" id="UP001174694">
    <property type="component" value="Unassembled WGS sequence"/>
</dbReference>
<feature type="domain" description="Ketoreductase" evidence="4">
    <location>
        <begin position="14"/>
        <end position="199"/>
    </location>
</feature>
<organism evidence="5 6">
    <name type="scientific">Pleurostoma richardsiae</name>
    <dbReference type="NCBI Taxonomy" id="41990"/>
    <lineage>
        <taxon>Eukaryota</taxon>
        <taxon>Fungi</taxon>
        <taxon>Dikarya</taxon>
        <taxon>Ascomycota</taxon>
        <taxon>Pezizomycotina</taxon>
        <taxon>Sordariomycetes</taxon>
        <taxon>Sordariomycetidae</taxon>
        <taxon>Calosphaeriales</taxon>
        <taxon>Pleurostomataceae</taxon>
        <taxon>Pleurostoma</taxon>
    </lineage>
</organism>
<evidence type="ECO:0000256" key="1">
    <source>
        <dbReference type="ARBA" id="ARBA00006484"/>
    </source>
</evidence>
<dbReference type="PRINTS" id="PR00080">
    <property type="entry name" value="SDRFAMILY"/>
</dbReference>
<dbReference type="GO" id="GO:0016491">
    <property type="term" value="F:oxidoreductase activity"/>
    <property type="evidence" value="ECO:0007669"/>
    <property type="project" value="UniProtKB-KW"/>
</dbReference>
<evidence type="ECO:0000259" key="4">
    <source>
        <dbReference type="SMART" id="SM00822"/>
    </source>
</evidence>
<dbReference type="Gene3D" id="3.40.50.720">
    <property type="entry name" value="NAD(P)-binding Rossmann-like Domain"/>
    <property type="match status" value="1"/>
</dbReference>
<dbReference type="EMBL" id="JANBVO010000012">
    <property type="protein sequence ID" value="KAJ9148458.1"/>
    <property type="molecule type" value="Genomic_DNA"/>
</dbReference>